<dbReference type="EMBL" id="GBRH01235401">
    <property type="protein sequence ID" value="JAD62494.1"/>
    <property type="molecule type" value="Transcribed_RNA"/>
</dbReference>
<protein>
    <submittedName>
        <fullName evidence="1">Uncharacterized protein</fullName>
    </submittedName>
</protein>
<reference evidence="1" key="2">
    <citation type="journal article" date="2015" name="Data Brief">
        <title>Shoot transcriptome of the giant reed, Arundo donax.</title>
        <authorList>
            <person name="Barrero R.A."/>
            <person name="Guerrero F.D."/>
            <person name="Moolhuijzen P."/>
            <person name="Goolsby J.A."/>
            <person name="Tidwell J."/>
            <person name="Bellgard S.E."/>
            <person name="Bellgard M.I."/>
        </authorList>
    </citation>
    <scope>NUCLEOTIDE SEQUENCE</scope>
    <source>
        <tissue evidence="1">Shoot tissue taken approximately 20 cm above the soil surface</tissue>
    </source>
</reference>
<evidence type="ECO:0000313" key="1">
    <source>
        <dbReference type="EMBL" id="JAD62494.1"/>
    </source>
</evidence>
<proteinExistence type="predicted"/>
<name>A0A0A9BEV0_ARUDO</name>
<accession>A0A0A9BEV0</accession>
<organism evidence="1">
    <name type="scientific">Arundo donax</name>
    <name type="common">Giant reed</name>
    <name type="synonym">Donax arundinaceus</name>
    <dbReference type="NCBI Taxonomy" id="35708"/>
    <lineage>
        <taxon>Eukaryota</taxon>
        <taxon>Viridiplantae</taxon>
        <taxon>Streptophyta</taxon>
        <taxon>Embryophyta</taxon>
        <taxon>Tracheophyta</taxon>
        <taxon>Spermatophyta</taxon>
        <taxon>Magnoliopsida</taxon>
        <taxon>Liliopsida</taxon>
        <taxon>Poales</taxon>
        <taxon>Poaceae</taxon>
        <taxon>PACMAD clade</taxon>
        <taxon>Arundinoideae</taxon>
        <taxon>Arundineae</taxon>
        <taxon>Arundo</taxon>
    </lineage>
</organism>
<dbReference type="AlphaFoldDB" id="A0A0A9BEV0"/>
<sequence length="37" mass="4337">MSTARWWRRHGGMLKSAPTRAPRLTRITRLVTHYSQG</sequence>
<reference evidence="1" key="1">
    <citation type="submission" date="2014-09" db="EMBL/GenBank/DDBJ databases">
        <authorList>
            <person name="Magalhaes I.L.F."/>
            <person name="Oliveira U."/>
            <person name="Santos F.R."/>
            <person name="Vidigal T.H.D.A."/>
            <person name="Brescovit A.D."/>
            <person name="Santos A.J."/>
        </authorList>
    </citation>
    <scope>NUCLEOTIDE SEQUENCE</scope>
    <source>
        <tissue evidence="1">Shoot tissue taken approximately 20 cm above the soil surface</tissue>
    </source>
</reference>